<dbReference type="RefSeq" id="XP_031407840.1">
    <property type="nucleotide sequence ID" value="XM_031551980.1"/>
</dbReference>
<keyword evidence="3" id="KW-0238">DNA-binding</keyword>
<reference evidence="10" key="4">
    <citation type="submission" date="2025-04" db="UniProtKB">
        <authorList>
            <consortium name="RefSeq"/>
        </authorList>
    </citation>
    <scope>IDENTIFICATION</scope>
    <source>
        <tissue evidence="10">Leaf</tissue>
    </source>
</reference>
<dbReference type="InterPro" id="IPR015495">
    <property type="entry name" value="Myb_TF_plants"/>
</dbReference>
<reference evidence="8" key="1">
    <citation type="journal article" date="2017" name="Plant J.">
        <title>The pomegranate (Punica granatum L.) genome and the genomics of punicalagin biosynthesis.</title>
        <authorList>
            <person name="Qin G."/>
            <person name="Xu C."/>
            <person name="Ming R."/>
            <person name="Tang H."/>
            <person name="Guyot R."/>
            <person name="Kramer E.M."/>
            <person name="Hu Y."/>
            <person name="Yi X."/>
            <person name="Qi Y."/>
            <person name="Xu X."/>
            <person name="Gao Z."/>
            <person name="Pan H."/>
            <person name="Jian J."/>
            <person name="Tian Y."/>
            <person name="Yue Z."/>
            <person name="Xu Y."/>
        </authorList>
    </citation>
    <scope>NUCLEOTIDE SEQUENCE [LARGE SCALE GENOMIC DNA]</scope>
    <source>
        <strain evidence="8">cv. Dabenzi</strain>
    </source>
</reference>
<dbReference type="CDD" id="cd00167">
    <property type="entry name" value="SANT"/>
    <property type="match status" value="2"/>
</dbReference>
<dbReference type="PROSITE" id="PS50090">
    <property type="entry name" value="MYB_LIKE"/>
    <property type="match status" value="2"/>
</dbReference>
<keyword evidence="9" id="KW-1185">Reference proteome</keyword>
<dbReference type="AlphaFoldDB" id="A0A218XZ84"/>
<dbReference type="InterPro" id="IPR017930">
    <property type="entry name" value="Myb_dom"/>
</dbReference>
<dbReference type="FunFam" id="1.10.10.60:FF:000001">
    <property type="entry name" value="MYB-related transcription factor"/>
    <property type="match status" value="1"/>
</dbReference>
<dbReference type="GO" id="GO:0005634">
    <property type="term" value="C:nucleus"/>
    <property type="evidence" value="ECO:0007669"/>
    <property type="project" value="UniProtKB-SubCell"/>
</dbReference>
<evidence type="ECO:0000313" key="10">
    <source>
        <dbReference type="RefSeq" id="XP_031407840.1"/>
    </source>
</evidence>
<dbReference type="PANTHER" id="PTHR10641">
    <property type="entry name" value="MYB FAMILY TRANSCRIPTION FACTOR"/>
    <property type="match status" value="1"/>
</dbReference>
<keyword evidence="2" id="KW-0677">Repeat</keyword>
<feature type="domain" description="Myb-like" evidence="5">
    <location>
        <begin position="9"/>
        <end position="61"/>
    </location>
</feature>
<evidence type="ECO:0000256" key="1">
    <source>
        <dbReference type="ARBA" id="ARBA00004123"/>
    </source>
</evidence>
<protein>
    <submittedName>
        <fullName evidence="10">Myb-related protein 306-like</fullName>
    </submittedName>
</protein>
<dbReference type="GO" id="GO:0009733">
    <property type="term" value="P:response to auxin"/>
    <property type="evidence" value="ECO:0007669"/>
    <property type="project" value="TreeGrafter"/>
</dbReference>
<sequence>MGRSPCCDQNGVKKGPWTPEEDIVLVSYIQEHGPSNWRSVPANTGLLRCSKSCRLRWTNYLRPGIKRGNFTDQEEKTIIHLQALLGNRWAAIASYLPQRTDNDIKNYWNTHLKKKLRKLRPSLDSYSDDRDELTTSLQSSISRGQWERRLQTDIQMAKQALCEALSVDSKPINGMNLFKDKPPEQTTASTYASSTQNISRLLEGWMKKPLKPVKTESRMSTTTHCYPANFAANSSSSSGDHETTVFSSNSDAFQSEEHMNEVPAFKLFEKWLLDDGGPGFLNQDDDFMNMPLGEDLSLF</sequence>
<dbReference type="GO" id="GO:0003677">
    <property type="term" value="F:DNA binding"/>
    <property type="evidence" value="ECO:0007669"/>
    <property type="project" value="UniProtKB-KW"/>
</dbReference>
<evidence type="ECO:0000256" key="3">
    <source>
        <dbReference type="ARBA" id="ARBA00023125"/>
    </source>
</evidence>
<dbReference type="Proteomes" id="UP000515151">
    <property type="component" value="Chromosome 8"/>
</dbReference>
<gene>
    <name evidence="10" type="primary">LOC116216062</name>
    <name evidence="7" type="ORF">CDL15_Pgr014718</name>
</gene>
<evidence type="ECO:0000256" key="4">
    <source>
        <dbReference type="ARBA" id="ARBA00023242"/>
    </source>
</evidence>
<proteinExistence type="predicted"/>
<dbReference type="InterPro" id="IPR001005">
    <property type="entry name" value="SANT/Myb"/>
</dbReference>
<feature type="domain" description="HTH myb-type" evidence="6">
    <location>
        <begin position="62"/>
        <end position="116"/>
    </location>
</feature>
<evidence type="ECO:0000259" key="5">
    <source>
        <dbReference type="PROSITE" id="PS50090"/>
    </source>
</evidence>
<evidence type="ECO:0000256" key="2">
    <source>
        <dbReference type="ARBA" id="ARBA00022737"/>
    </source>
</evidence>
<dbReference type="PANTHER" id="PTHR10641:SF1356">
    <property type="entry name" value="OS07G0484700 PROTEIN"/>
    <property type="match status" value="1"/>
</dbReference>
<dbReference type="SUPFAM" id="SSF46689">
    <property type="entry name" value="Homeodomain-like"/>
    <property type="match status" value="1"/>
</dbReference>
<dbReference type="EMBL" id="MTKT01000548">
    <property type="protein sequence ID" value="OWM90415.1"/>
    <property type="molecule type" value="Genomic_DNA"/>
</dbReference>
<accession>A0A218XZ84</accession>
<evidence type="ECO:0000313" key="8">
    <source>
        <dbReference type="Proteomes" id="UP000197138"/>
    </source>
</evidence>
<dbReference type="PROSITE" id="PS51294">
    <property type="entry name" value="HTH_MYB"/>
    <property type="match status" value="2"/>
</dbReference>
<dbReference type="InterPro" id="IPR009057">
    <property type="entry name" value="Homeodomain-like_sf"/>
</dbReference>
<dbReference type="Pfam" id="PF00249">
    <property type="entry name" value="Myb_DNA-binding"/>
    <property type="match status" value="2"/>
</dbReference>
<organism evidence="7 8">
    <name type="scientific">Punica granatum</name>
    <name type="common">Pomegranate</name>
    <dbReference type="NCBI Taxonomy" id="22663"/>
    <lineage>
        <taxon>Eukaryota</taxon>
        <taxon>Viridiplantae</taxon>
        <taxon>Streptophyta</taxon>
        <taxon>Embryophyta</taxon>
        <taxon>Tracheophyta</taxon>
        <taxon>Spermatophyta</taxon>
        <taxon>Magnoliopsida</taxon>
        <taxon>eudicotyledons</taxon>
        <taxon>Gunneridae</taxon>
        <taxon>Pentapetalae</taxon>
        <taxon>rosids</taxon>
        <taxon>malvids</taxon>
        <taxon>Myrtales</taxon>
        <taxon>Lythraceae</taxon>
        <taxon>Punica</taxon>
    </lineage>
</organism>
<dbReference type="Gene3D" id="1.10.10.60">
    <property type="entry name" value="Homeodomain-like"/>
    <property type="match status" value="2"/>
</dbReference>
<comment type="subcellular location">
    <subcellularLocation>
        <location evidence="1">Nucleus</location>
    </subcellularLocation>
</comment>
<evidence type="ECO:0000259" key="6">
    <source>
        <dbReference type="PROSITE" id="PS51294"/>
    </source>
</evidence>
<dbReference type="GeneID" id="116216062"/>
<keyword evidence="4" id="KW-0539">Nucleus</keyword>
<reference evidence="9" key="3">
    <citation type="journal article" date="2020" name="Plant Biotechnol. J.">
        <title>The pomegranate (Punica granatum L.) draft genome dissects genetic divergence between soft- and hard-seeded cultivars.</title>
        <authorList>
            <person name="Luo X."/>
            <person name="Li H."/>
            <person name="Wu Z."/>
            <person name="Yao W."/>
            <person name="Zhao P."/>
            <person name="Cao D."/>
            <person name="Yu H."/>
            <person name="Li K."/>
            <person name="Poudel K."/>
            <person name="Zhao D."/>
            <person name="Zhang F."/>
            <person name="Xia X."/>
            <person name="Chen L."/>
            <person name="Wang Q."/>
            <person name="Jing D."/>
            <person name="Cao S."/>
        </authorList>
    </citation>
    <scope>NUCLEOTIDE SEQUENCE [LARGE SCALE GENOMIC DNA]</scope>
</reference>
<feature type="domain" description="Myb-like" evidence="5">
    <location>
        <begin position="62"/>
        <end position="112"/>
    </location>
</feature>
<dbReference type="Proteomes" id="UP000197138">
    <property type="component" value="Unassembled WGS sequence"/>
</dbReference>
<name>A0A218XZ84_PUNGR</name>
<evidence type="ECO:0000313" key="7">
    <source>
        <dbReference type="EMBL" id="OWM90415.1"/>
    </source>
</evidence>
<dbReference type="OrthoDB" id="2143914at2759"/>
<reference evidence="7" key="2">
    <citation type="submission" date="2017-06" db="EMBL/GenBank/DDBJ databases">
        <title>The pomegranate genome and the genomics of punicalagin biosynthesis.</title>
        <authorList>
            <person name="Xu C."/>
        </authorList>
    </citation>
    <scope>NUCLEOTIDE SEQUENCE [LARGE SCALE GENOMIC DNA]</scope>
    <source>
        <tissue evidence="7">Fresh leaf</tissue>
    </source>
</reference>
<evidence type="ECO:0000313" key="9">
    <source>
        <dbReference type="Proteomes" id="UP000515151"/>
    </source>
</evidence>
<feature type="domain" description="HTH myb-type" evidence="6">
    <location>
        <begin position="9"/>
        <end position="61"/>
    </location>
</feature>
<dbReference type="SMART" id="SM00717">
    <property type="entry name" value="SANT"/>
    <property type="match status" value="2"/>
</dbReference>